<dbReference type="EMBL" id="LWAE01000004">
    <property type="protein sequence ID" value="KZL90715.1"/>
    <property type="molecule type" value="Genomic_DNA"/>
</dbReference>
<comment type="similarity">
    <text evidence="5">Belongs to the binding-protein-dependent transport system permease family.</text>
</comment>
<comment type="subcellular location">
    <subcellularLocation>
        <location evidence="5">Cell membrane</location>
        <topology evidence="5">Multi-pass membrane protein</topology>
    </subcellularLocation>
    <subcellularLocation>
        <location evidence="1">Membrane</location>
        <topology evidence="1">Multi-pass membrane protein</topology>
    </subcellularLocation>
</comment>
<dbReference type="CDD" id="cd06261">
    <property type="entry name" value="TM_PBP2"/>
    <property type="match status" value="1"/>
</dbReference>
<keyword evidence="3 5" id="KW-1133">Transmembrane helix</keyword>
<feature type="transmembrane region" description="Helical" evidence="5">
    <location>
        <begin position="187"/>
        <end position="208"/>
    </location>
</feature>
<dbReference type="AlphaFoldDB" id="A0A161WG92"/>
<evidence type="ECO:0000313" key="7">
    <source>
        <dbReference type="EMBL" id="KZL90715.1"/>
    </source>
</evidence>
<sequence length="219" mass="23557">MLMLIKEILPVISMSLIVSMSSTVIAAVSGITIGVLVGLRDFKMKRLIVRLLETLMSTPPVLMGLLVYLLISRKGVLGSLELLFSPTAMIIAQVLLVFPIITGLTISSVEKQGREIKKNCEVLGASKTKTVLTIISEMKGQLLTIIATGFGRAISEVGAVMMVGGNIKDHTRVMTTYIALETGKGNFEGAIIIGGILLVISLIINTILHKFKGSEINEY</sequence>
<keyword evidence="5" id="KW-0813">Transport</keyword>
<feature type="transmembrane region" description="Helical" evidence="5">
    <location>
        <begin position="83"/>
        <end position="109"/>
    </location>
</feature>
<accession>A0A161WG92</accession>
<dbReference type="Gene3D" id="1.10.3720.10">
    <property type="entry name" value="MetI-like"/>
    <property type="match status" value="1"/>
</dbReference>
<feature type="transmembrane region" description="Helical" evidence="5">
    <location>
        <begin position="142"/>
        <end position="167"/>
    </location>
</feature>
<keyword evidence="8" id="KW-1185">Reference proteome</keyword>
<dbReference type="Proteomes" id="UP000076603">
    <property type="component" value="Unassembled WGS sequence"/>
</dbReference>
<dbReference type="Pfam" id="PF00528">
    <property type="entry name" value="BPD_transp_1"/>
    <property type="match status" value="1"/>
</dbReference>
<evidence type="ECO:0000256" key="2">
    <source>
        <dbReference type="ARBA" id="ARBA00022692"/>
    </source>
</evidence>
<dbReference type="InterPro" id="IPR035906">
    <property type="entry name" value="MetI-like_sf"/>
</dbReference>
<evidence type="ECO:0000256" key="1">
    <source>
        <dbReference type="ARBA" id="ARBA00004141"/>
    </source>
</evidence>
<comment type="caution">
    <text evidence="7">The sequence shown here is derived from an EMBL/GenBank/DDBJ whole genome shotgun (WGS) entry which is preliminary data.</text>
</comment>
<proteinExistence type="inferred from homology"/>
<feature type="transmembrane region" description="Helical" evidence="5">
    <location>
        <begin position="12"/>
        <end position="39"/>
    </location>
</feature>
<dbReference type="PANTHER" id="PTHR43632">
    <property type="entry name" value="PERMEASE COMPONENT OF TUNGSTATE ABC TRANSPORTER"/>
    <property type="match status" value="1"/>
</dbReference>
<dbReference type="OrthoDB" id="9781724at2"/>
<name>A0A161WG92_9CLOT</name>
<evidence type="ECO:0000259" key="6">
    <source>
        <dbReference type="PROSITE" id="PS50928"/>
    </source>
</evidence>
<dbReference type="InterPro" id="IPR000515">
    <property type="entry name" value="MetI-like"/>
</dbReference>
<evidence type="ECO:0000256" key="5">
    <source>
        <dbReference type="RuleBase" id="RU363032"/>
    </source>
</evidence>
<dbReference type="STRING" id="1121326.CLMAG_36170"/>
<protein>
    <submittedName>
        <fullName evidence="7">Sulfate transport system permease protein CysW</fullName>
    </submittedName>
</protein>
<dbReference type="PANTHER" id="PTHR43632:SF1">
    <property type="entry name" value="PERMEASE COMPONENT OF TUNGSTATE ABC TRANSPORTER"/>
    <property type="match status" value="1"/>
</dbReference>
<feature type="domain" description="ABC transmembrane type-1" evidence="6">
    <location>
        <begin position="12"/>
        <end position="208"/>
    </location>
</feature>
<evidence type="ECO:0000313" key="8">
    <source>
        <dbReference type="Proteomes" id="UP000076603"/>
    </source>
</evidence>
<dbReference type="RefSeq" id="WP_066625354.1">
    <property type="nucleotide sequence ID" value="NZ_FQXL01000028.1"/>
</dbReference>
<keyword evidence="4 5" id="KW-0472">Membrane</keyword>
<dbReference type="NCBIfam" id="NF038017">
    <property type="entry name" value="ABC_perm1"/>
    <property type="match status" value="1"/>
</dbReference>
<evidence type="ECO:0000256" key="4">
    <source>
        <dbReference type="ARBA" id="ARBA00023136"/>
    </source>
</evidence>
<organism evidence="7 8">
    <name type="scientific">Clostridium magnum DSM 2767</name>
    <dbReference type="NCBI Taxonomy" id="1121326"/>
    <lineage>
        <taxon>Bacteria</taxon>
        <taxon>Bacillati</taxon>
        <taxon>Bacillota</taxon>
        <taxon>Clostridia</taxon>
        <taxon>Eubacteriales</taxon>
        <taxon>Clostridiaceae</taxon>
        <taxon>Clostridium</taxon>
    </lineage>
</organism>
<keyword evidence="2 5" id="KW-0812">Transmembrane</keyword>
<reference evidence="7 8" key="1">
    <citation type="submission" date="2016-04" db="EMBL/GenBank/DDBJ databases">
        <title>Genome sequence of Clostridium magnum DSM 2767.</title>
        <authorList>
            <person name="Poehlein A."/>
            <person name="Uhlig R."/>
            <person name="Fischer R."/>
            <person name="Bahl H."/>
            <person name="Daniel R."/>
        </authorList>
    </citation>
    <scope>NUCLEOTIDE SEQUENCE [LARGE SCALE GENOMIC DNA]</scope>
    <source>
        <strain evidence="7 8">DSM 2767</strain>
    </source>
</reference>
<feature type="transmembrane region" description="Helical" evidence="5">
    <location>
        <begin position="51"/>
        <end position="71"/>
    </location>
</feature>
<gene>
    <name evidence="7" type="primary">cysW_2</name>
    <name evidence="7" type="ORF">CLMAG_36170</name>
</gene>
<dbReference type="PROSITE" id="PS50928">
    <property type="entry name" value="ABC_TM1"/>
    <property type="match status" value="1"/>
</dbReference>
<dbReference type="InterPro" id="IPR049783">
    <property type="entry name" value="ABC_perm_TupB-like"/>
</dbReference>
<dbReference type="PATRIC" id="fig|1121326.3.peg.3660"/>
<dbReference type="GO" id="GO:0005886">
    <property type="term" value="C:plasma membrane"/>
    <property type="evidence" value="ECO:0007669"/>
    <property type="project" value="UniProtKB-SubCell"/>
</dbReference>
<dbReference type="SUPFAM" id="SSF161098">
    <property type="entry name" value="MetI-like"/>
    <property type="match status" value="1"/>
</dbReference>
<evidence type="ECO:0000256" key="3">
    <source>
        <dbReference type="ARBA" id="ARBA00022989"/>
    </source>
</evidence>
<dbReference type="GO" id="GO:0055085">
    <property type="term" value="P:transmembrane transport"/>
    <property type="evidence" value="ECO:0007669"/>
    <property type="project" value="InterPro"/>
</dbReference>